<organism evidence="1 2">
    <name type="scientific">Dentiscutata heterogama</name>
    <dbReference type="NCBI Taxonomy" id="1316150"/>
    <lineage>
        <taxon>Eukaryota</taxon>
        <taxon>Fungi</taxon>
        <taxon>Fungi incertae sedis</taxon>
        <taxon>Mucoromycota</taxon>
        <taxon>Glomeromycotina</taxon>
        <taxon>Glomeromycetes</taxon>
        <taxon>Diversisporales</taxon>
        <taxon>Gigasporaceae</taxon>
        <taxon>Dentiscutata</taxon>
    </lineage>
</organism>
<protein>
    <submittedName>
        <fullName evidence="1">5028_t:CDS:1</fullName>
    </submittedName>
</protein>
<dbReference type="Proteomes" id="UP000789702">
    <property type="component" value="Unassembled WGS sequence"/>
</dbReference>
<accession>A0ACA9MST0</accession>
<proteinExistence type="predicted"/>
<sequence length="98" mass="11153">YLSALAFLPSAEIPSAFDHIKAILSPSTNSIVKYFEETYICERLVEAGRAHVGVYTIIKEMYKKQNKTKLQIESLLCEESEPSQSKHSIDNEKQILTF</sequence>
<comment type="caution">
    <text evidence="1">The sequence shown here is derived from an EMBL/GenBank/DDBJ whole genome shotgun (WGS) entry which is preliminary data.</text>
</comment>
<dbReference type="EMBL" id="CAJVPU010010849">
    <property type="protein sequence ID" value="CAG8609460.1"/>
    <property type="molecule type" value="Genomic_DNA"/>
</dbReference>
<evidence type="ECO:0000313" key="2">
    <source>
        <dbReference type="Proteomes" id="UP000789702"/>
    </source>
</evidence>
<reference evidence="1" key="1">
    <citation type="submission" date="2021-06" db="EMBL/GenBank/DDBJ databases">
        <authorList>
            <person name="Kallberg Y."/>
            <person name="Tangrot J."/>
            <person name="Rosling A."/>
        </authorList>
    </citation>
    <scope>NUCLEOTIDE SEQUENCE</scope>
    <source>
        <strain evidence="1">IL203A</strain>
    </source>
</reference>
<feature type="non-terminal residue" evidence="1">
    <location>
        <position position="1"/>
    </location>
</feature>
<gene>
    <name evidence="1" type="ORF">DHETER_LOCUS7574</name>
</gene>
<evidence type="ECO:0000313" key="1">
    <source>
        <dbReference type="EMBL" id="CAG8609460.1"/>
    </source>
</evidence>
<name>A0ACA9MST0_9GLOM</name>
<keyword evidence="2" id="KW-1185">Reference proteome</keyword>